<comment type="caution">
    <text evidence="1">The sequence shown here is derived from an EMBL/GenBank/DDBJ whole genome shotgun (WGS) entry which is preliminary data.</text>
</comment>
<organism evidence="1 2">
    <name type="scientific">Aquimarina gracilis</name>
    <dbReference type="NCBI Taxonomy" id="874422"/>
    <lineage>
        <taxon>Bacteria</taxon>
        <taxon>Pseudomonadati</taxon>
        <taxon>Bacteroidota</taxon>
        <taxon>Flavobacteriia</taxon>
        <taxon>Flavobacteriales</taxon>
        <taxon>Flavobacteriaceae</taxon>
        <taxon>Aquimarina</taxon>
    </lineage>
</organism>
<dbReference type="EMBL" id="JAYKLX010000010">
    <property type="protein sequence ID" value="MEB3347908.1"/>
    <property type="molecule type" value="Genomic_DNA"/>
</dbReference>
<gene>
    <name evidence="1" type="ORF">U6A24_20695</name>
</gene>
<dbReference type="Proteomes" id="UP001327027">
    <property type="component" value="Unassembled WGS sequence"/>
</dbReference>
<keyword evidence="2" id="KW-1185">Reference proteome</keyword>
<reference evidence="1 2" key="1">
    <citation type="journal article" date="2013" name="Int. J. Syst. Evol. Microbiol.">
        <title>Aquimarina gracilis sp. nov., isolated from the gut microflora of a mussel, Mytilus coruscus, and emended description of Aquimarina spongiae.</title>
        <authorList>
            <person name="Park S.C."/>
            <person name="Choe H.N."/>
            <person name="Baik K.S."/>
            <person name="Seong C.N."/>
        </authorList>
    </citation>
    <scope>NUCLEOTIDE SEQUENCE [LARGE SCALE GENOMIC DNA]</scope>
    <source>
        <strain evidence="1 2">PSC32</strain>
    </source>
</reference>
<evidence type="ECO:0000313" key="2">
    <source>
        <dbReference type="Proteomes" id="UP001327027"/>
    </source>
</evidence>
<accession>A0ABU6A173</accession>
<sequence>METTIPQNDATILQEEFKTDTDRWIEEDILKLANHFHKLKWNERTTSNQYSRVKEFTMEGPGVNRFNEIKKEITELKLHLALKEENKNEYTFYFILGYKRGSDHEEYIKLVPDPVSPMKIKTEGGANVPKIFKDMIAKNWDEIGNHLIDDLFIAEEEDSTNRVRVNYYCIDNPMVEYIKGLGEIRAITLYPGVDMNKFNNKKMISFAPTLGFKLVNSKTQENQDAFRLKGVLEMVSTITSNSRETERYVEYLRPCPPTCQ</sequence>
<name>A0ABU6A173_9FLAO</name>
<proteinExistence type="predicted"/>
<dbReference type="RefSeq" id="WP_324181926.1">
    <property type="nucleotide sequence ID" value="NZ_BAABAW010000011.1"/>
</dbReference>
<protein>
    <submittedName>
        <fullName evidence="1">Uncharacterized protein</fullName>
    </submittedName>
</protein>
<evidence type="ECO:0000313" key="1">
    <source>
        <dbReference type="EMBL" id="MEB3347908.1"/>
    </source>
</evidence>